<reference evidence="6" key="1">
    <citation type="submission" date="2015-04" db="UniProtKB">
        <authorList>
            <consortium name="EnsemblPlants"/>
        </authorList>
    </citation>
    <scope>IDENTIFICATION</scope>
</reference>
<dbReference type="HOGENOM" id="CLU_763733_0_0_1"/>
<comment type="function">
    <text evidence="4">Dirigent proteins impart stereoselectivity on the phenoxy radical-coupling reaction, yielding optically active lignans from two molecules of coniferyl alcohol in the biosynthesis of lignans, flavonolignans, and alkaloids and thus plays a central role in plant secondary metabolism.</text>
</comment>
<comment type="subunit">
    <text evidence="2 4">Homodimer.</text>
</comment>
<dbReference type="SUPFAM" id="SSF51430">
    <property type="entry name" value="NAD(P)-linked oxidoreductase"/>
    <property type="match status" value="1"/>
</dbReference>
<dbReference type="Gene3D" id="2.40.480.10">
    <property type="entry name" value="Allene oxide cyclase-like"/>
    <property type="match status" value="1"/>
</dbReference>
<proteinExistence type="inferred from homology"/>
<dbReference type="Pfam" id="PF00248">
    <property type="entry name" value="Aldo_ket_red"/>
    <property type="match status" value="1"/>
</dbReference>
<dbReference type="Gene3D" id="3.20.20.100">
    <property type="entry name" value="NADP-dependent oxidoreductase domain"/>
    <property type="match status" value="1"/>
</dbReference>
<dbReference type="InterPro" id="IPR036812">
    <property type="entry name" value="NAD(P)_OxRdtase_dom_sf"/>
</dbReference>
<evidence type="ECO:0000259" key="5">
    <source>
        <dbReference type="Pfam" id="PF00248"/>
    </source>
</evidence>
<keyword evidence="4" id="KW-0052">Apoplast</keyword>
<accession>A0A0E0MHM9</accession>
<evidence type="ECO:0000313" key="7">
    <source>
        <dbReference type="Proteomes" id="UP000026962"/>
    </source>
</evidence>
<dbReference type="EnsemblPlants" id="OPUNC11G17730.1">
    <property type="protein sequence ID" value="OPUNC11G17730.1"/>
    <property type="gene ID" value="OPUNC11G17730"/>
</dbReference>
<dbReference type="Proteomes" id="UP000026962">
    <property type="component" value="Chromosome 11"/>
</dbReference>
<organism evidence="6">
    <name type="scientific">Oryza punctata</name>
    <name type="common">Red rice</name>
    <dbReference type="NCBI Taxonomy" id="4537"/>
    <lineage>
        <taxon>Eukaryota</taxon>
        <taxon>Viridiplantae</taxon>
        <taxon>Streptophyta</taxon>
        <taxon>Embryophyta</taxon>
        <taxon>Tracheophyta</taxon>
        <taxon>Spermatophyta</taxon>
        <taxon>Magnoliopsida</taxon>
        <taxon>Liliopsida</taxon>
        <taxon>Poales</taxon>
        <taxon>Poaceae</taxon>
        <taxon>BOP clade</taxon>
        <taxon>Oryzoideae</taxon>
        <taxon>Oryzeae</taxon>
        <taxon>Oryzinae</taxon>
        <taxon>Oryza</taxon>
    </lineage>
</organism>
<dbReference type="InterPro" id="IPR044859">
    <property type="entry name" value="Allene_oxi_cyc_Dirigent"/>
</dbReference>
<dbReference type="AlphaFoldDB" id="A0A0E0MHM9"/>
<evidence type="ECO:0000313" key="6">
    <source>
        <dbReference type="EnsemblPlants" id="OPUNC11G17730.1"/>
    </source>
</evidence>
<comment type="similarity">
    <text evidence="1 4">Belongs to the plant dirigent protein family.</text>
</comment>
<keyword evidence="3 4" id="KW-0964">Secreted</keyword>
<dbReference type="PANTHER" id="PTHR21495">
    <property type="entry name" value="NUCLEOPORIN-RELATED"/>
    <property type="match status" value="1"/>
</dbReference>
<evidence type="ECO:0000256" key="1">
    <source>
        <dbReference type="ARBA" id="ARBA00010746"/>
    </source>
</evidence>
<feature type="domain" description="NADP-dependent oxidoreductase" evidence="5">
    <location>
        <begin position="19"/>
        <end position="195"/>
    </location>
</feature>
<evidence type="ECO:0000256" key="4">
    <source>
        <dbReference type="RuleBase" id="RU363099"/>
    </source>
</evidence>
<dbReference type="InterPro" id="IPR004265">
    <property type="entry name" value="Dirigent"/>
</dbReference>
<comment type="subcellular location">
    <subcellularLocation>
        <location evidence="4">Secreted</location>
        <location evidence="4">Extracellular space</location>
        <location evidence="4">Apoplast</location>
    </subcellularLocation>
</comment>
<dbReference type="eggNOG" id="KOG1575">
    <property type="taxonomic scope" value="Eukaryota"/>
</dbReference>
<dbReference type="Gramene" id="OPUNC11G17730.1">
    <property type="protein sequence ID" value="OPUNC11G17730.1"/>
    <property type="gene ID" value="OPUNC11G17730"/>
</dbReference>
<dbReference type="Pfam" id="PF03018">
    <property type="entry name" value="Dirigent"/>
    <property type="match status" value="1"/>
</dbReference>
<protein>
    <recommendedName>
        <fullName evidence="4">Dirigent protein</fullName>
    </recommendedName>
</protein>
<evidence type="ECO:0000256" key="2">
    <source>
        <dbReference type="ARBA" id="ARBA00011738"/>
    </source>
</evidence>
<dbReference type="InterPro" id="IPR023210">
    <property type="entry name" value="NADP_OxRdtase_dom"/>
</dbReference>
<dbReference type="GO" id="GO:0009699">
    <property type="term" value="P:phenylpropanoid biosynthetic process"/>
    <property type="evidence" value="ECO:0007669"/>
    <property type="project" value="UniProtKB-ARBA"/>
</dbReference>
<dbReference type="STRING" id="4537.A0A0E0MHM9"/>
<keyword evidence="7" id="KW-1185">Reference proteome</keyword>
<sequence length="363" mass="38868">MTAMSMPTFHLTPDLAVSRLCFGTMTMGEQSGLPESLRLLDAAFDAGVNFFDSAEMYPVPQRSETHGRSEEFLGRWLRARRVPRDSVVVATKVAGPSGQMTWIRGGPASLDSRNITEAIDGSYVPMFGETEYDPCHQFVSVPMEEQLLALGEAIDAGKIRYIGLSNETPYGLMKFLQLSTDSQLHNKILTVQFAMASSKLSSAFALVVLLLAGGGGLLPAAEAASAHLHFFMHDTLTGPTPTAVQVLNGPRSHFGDTIVIDDVLTEAASRSSAAVGRAKGQYIWASSGNPELLVTMEVVLTSGPFAGSSVTVVGRDDIAAPVRELSVVGGTGEFRMASGYVLWKTVSLDHPNAILEIDVYVNP</sequence>
<evidence type="ECO:0000256" key="3">
    <source>
        <dbReference type="ARBA" id="ARBA00022525"/>
    </source>
</evidence>
<name>A0A0E0MHM9_ORYPU</name>
<reference evidence="6" key="2">
    <citation type="submission" date="2018-05" db="EMBL/GenBank/DDBJ databases">
        <title>OpunRS2 (Oryza punctata Reference Sequence Version 2).</title>
        <authorList>
            <person name="Zhang J."/>
            <person name="Kudrna D."/>
            <person name="Lee S."/>
            <person name="Talag J."/>
            <person name="Welchert J."/>
            <person name="Wing R.A."/>
        </authorList>
    </citation>
    <scope>NUCLEOTIDE SEQUENCE [LARGE SCALE GENOMIC DNA]</scope>
</reference>
<dbReference type="GO" id="GO:0048046">
    <property type="term" value="C:apoplast"/>
    <property type="evidence" value="ECO:0007669"/>
    <property type="project" value="UniProtKB-SubCell"/>
</dbReference>